<dbReference type="Proteomes" id="UP000598633">
    <property type="component" value="Unassembled WGS sequence"/>
</dbReference>
<dbReference type="Pfam" id="PF13439">
    <property type="entry name" value="Glyco_transf_4"/>
    <property type="match status" value="1"/>
</dbReference>
<dbReference type="InterPro" id="IPR001296">
    <property type="entry name" value="Glyco_trans_1"/>
</dbReference>
<dbReference type="Gene3D" id="3.40.50.2000">
    <property type="entry name" value="Glycogen Phosphorylase B"/>
    <property type="match status" value="2"/>
</dbReference>
<keyword evidence="1" id="KW-0808">Transferase</keyword>
<evidence type="ECO:0000259" key="3">
    <source>
        <dbReference type="Pfam" id="PF13439"/>
    </source>
</evidence>
<gene>
    <name evidence="4" type="ORF">IFJ97_05285</name>
</gene>
<name>A0A8J7C5D8_9BACT</name>
<dbReference type="PANTHER" id="PTHR46401">
    <property type="entry name" value="GLYCOSYLTRANSFERASE WBBK-RELATED"/>
    <property type="match status" value="1"/>
</dbReference>
<dbReference type="InterPro" id="IPR028098">
    <property type="entry name" value="Glyco_trans_4-like_N"/>
</dbReference>
<reference evidence="4 5" key="1">
    <citation type="submission" date="2020-08" db="EMBL/GenBank/DDBJ databases">
        <title>Acidobacteriota in marine sediments use diverse sulfur dissimilation pathways.</title>
        <authorList>
            <person name="Wasmund K."/>
        </authorList>
    </citation>
    <scope>NUCLEOTIDE SEQUENCE [LARGE SCALE GENOMIC DNA]</scope>
    <source>
        <strain evidence="4">MAG AM3-A</strain>
    </source>
</reference>
<dbReference type="SUPFAM" id="SSF53756">
    <property type="entry name" value="UDP-Glycosyltransferase/glycogen phosphorylase"/>
    <property type="match status" value="1"/>
</dbReference>
<dbReference type="GO" id="GO:0016757">
    <property type="term" value="F:glycosyltransferase activity"/>
    <property type="evidence" value="ECO:0007669"/>
    <property type="project" value="InterPro"/>
</dbReference>
<dbReference type="AlphaFoldDB" id="A0A8J7C5D8"/>
<sequence>MALRLALDGRKLTDFGIGTYLRALLRGLDARTDVHLTVLARSGHEERVASLAPRARVITTSARGYSIAEHVQVPAALWRENVDLVHFPHYVAPQLIPRPMVVTVHDLIQLYYPPRNRPHLARLYLRLMIGSALRRARRVITVSRSSRRDLINLFAADPQRLVVVANGVDPSLAQRPSKDDLENLKAHYGLRSPLILVVANDKPHKNLDMVLRAYHLAVRQHRVPGQLVFLGGTDAESRLAVRAERLGLGGRVRFLGRVPRNHLYALYHVSAVLLHVSLYEGFGLPVLEAMCAGLPVITSNLGAMRELGDGTARLVNPLEVDEVAEAIERVLVDDPLRRRMIESGRKRAENLSWERMVEETVAVYRMTLGEV</sequence>
<evidence type="ECO:0000313" key="5">
    <source>
        <dbReference type="Proteomes" id="UP000598633"/>
    </source>
</evidence>
<dbReference type="CDD" id="cd03809">
    <property type="entry name" value="GT4_MtfB-like"/>
    <property type="match status" value="1"/>
</dbReference>
<feature type="domain" description="Glycosyl transferase family 1" evidence="2">
    <location>
        <begin position="192"/>
        <end position="347"/>
    </location>
</feature>
<organism evidence="4 5">
    <name type="scientific">Candidatus Sulfomarinibacter kjeldsenii</name>
    <dbReference type="NCBI Taxonomy" id="2885994"/>
    <lineage>
        <taxon>Bacteria</taxon>
        <taxon>Pseudomonadati</taxon>
        <taxon>Acidobacteriota</taxon>
        <taxon>Thermoanaerobaculia</taxon>
        <taxon>Thermoanaerobaculales</taxon>
        <taxon>Candidatus Sulfomarinibacteraceae</taxon>
        <taxon>Candidatus Sulfomarinibacter</taxon>
    </lineage>
</organism>
<dbReference type="PANTHER" id="PTHR46401:SF2">
    <property type="entry name" value="GLYCOSYLTRANSFERASE WBBK-RELATED"/>
    <property type="match status" value="1"/>
</dbReference>
<comment type="caution">
    <text evidence="4">The sequence shown here is derived from an EMBL/GenBank/DDBJ whole genome shotgun (WGS) entry which is preliminary data.</text>
</comment>
<feature type="domain" description="Glycosyltransferase subfamily 4-like N-terminal" evidence="3">
    <location>
        <begin position="16"/>
        <end position="171"/>
    </location>
</feature>
<dbReference type="Pfam" id="PF00534">
    <property type="entry name" value="Glycos_transf_1"/>
    <property type="match status" value="1"/>
</dbReference>
<evidence type="ECO:0000259" key="2">
    <source>
        <dbReference type="Pfam" id="PF00534"/>
    </source>
</evidence>
<protein>
    <submittedName>
        <fullName evidence="4">Glycosyltransferase family 4 protein</fullName>
    </submittedName>
</protein>
<evidence type="ECO:0000313" key="4">
    <source>
        <dbReference type="EMBL" id="MBD3870756.1"/>
    </source>
</evidence>
<evidence type="ECO:0000256" key="1">
    <source>
        <dbReference type="ARBA" id="ARBA00022679"/>
    </source>
</evidence>
<proteinExistence type="predicted"/>
<dbReference type="EMBL" id="JACXWA010000086">
    <property type="protein sequence ID" value="MBD3870756.1"/>
    <property type="molecule type" value="Genomic_DNA"/>
</dbReference>
<dbReference type="GO" id="GO:0009103">
    <property type="term" value="P:lipopolysaccharide biosynthetic process"/>
    <property type="evidence" value="ECO:0007669"/>
    <property type="project" value="TreeGrafter"/>
</dbReference>
<accession>A0A8J7C5D8</accession>